<organism evidence="7 8">
    <name type="scientific">Trichonephila clavata</name>
    <name type="common">Joro spider</name>
    <name type="synonym">Nephila clavata</name>
    <dbReference type="NCBI Taxonomy" id="2740835"/>
    <lineage>
        <taxon>Eukaryota</taxon>
        <taxon>Metazoa</taxon>
        <taxon>Ecdysozoa</taxon>
        <taxon>Arthropoda</taxon>
        <taxon>Chelicerata</taxon>
        <taxon>Arachnida</taxon>
        <taxon>Araneae</taxon>
        <taxon>Araneomorphae</taxon>
        <taxon>Entelegynae</taxon>
        <taxon>Araneoidea</taxon>
        <taxon>Nephilidae</taxon>
        <taxon>Trichonephila</taxon>
    </lineage>
</organism>
<evidence type="ECO:0000313" key="7">
    <source>
        <dbReference type="EMBL" id="GFR09519.1"/>
    </source>
</evidence>
<proteinExistence type="predicted"/>
<dbReference type="InterPro" id="IPR027417">
    <property type="entry name" value="P-loop_NTPase"/>
</dbReference>
<reference evidence="7" key="1">
    <citation type="submission" date="2020-07" db="EMBL/GenBank/DDBJ databases">
        <title>Multicomponent nature underlies the extraordinary mechanical properties of spider dragline silk.</title>
        <authorList>
            <person name="Kono N."/>
            <person name="Nakamura H."/>
            <person name="Mori M."/>
            <person name="Yoshida Y."/>
            <person name="Ohtoshi R."/>
            <person name="Malay A.D."/>
            <person name="Moran D.A.P."/>
            <person name="Tomita M."/>
            <person name="Numata K."/>
            <person name="Arakawa K."/>
        </authorList>
    </citation>
    <scope>NUCLEOTIDE SEQUENCE</scope>
</reference>
<dbReference type="Pfam" id="PF00071">
    <property type="entry name" value="Ras"/>
    <property type="match status" value="1"/>
</dbReference>
<gene>
    <name evidence="7" type="primary">DIRAS2</name>
    <name evidence="7" type="ORF">TNCT_180641</name>
</gene>
<evidence type="ECO:0000256" key="6">
    <source>
        <dbReference type="ARBA" id="ARBA00023288"/>
    </source>
</evidence>
<dbReference type="InterPro" id="IPR052236">
    <property type="entry name" value="Small_GTPase_RasD"/>
</dbReference>
<dbReference type="InterPro" id="IPR001806">
    <property type="entry name" value="Small_GTPase"/>
</dbReference>
<sequence length="59" mass="6516">MSVLTTTLAGRVSMPEQSNDYRVVVFGAGGVGKSSLVLRFVKGTFRESYIPTIEDTYRQ</sequence>
<dbReference type="GO" id="GO:0003924">
    <property type="term" value="F:GTPase activity"/>
    <property type="evidence" value="ECO:0007669"/>
    <property type="project" value="InterPro"/>
</dbReference>
<keyword evidence="4" id="KW-0547">Nucleotide-binding</keyword>
<dbReference type="EMBL" id="BMAO01036283">
    <property type="protein sequence ID" value="GFR09519.1"/>
    <property type="molecule type" value="Genomic_DNA"/>
</dbReference>
<dbReference type="GO" id="GO:0031681">
    <property type="term" value="F:G-protein beta-subunit binding"/>
    <property type="evidence" value="ECO:0007669"/>
    <property type="project" value="TreeGrafter"/>
</dbReference>
<dbReference type="PANTHER" id="PTHR46149">
    <property type="entry name" value="MIP08469P"/>
    <property type="match status" value="1"/>
</dbReference>
<comment type="caution">
    <text evidence="7">The sequence shown here is derived from an EMBL/GenBank/DDBJ whole genome shotgun (WGS) entry which is preliminary data.</text>
</comment>
<keyword evidence="8" id="KW-1185">Reference proteome</keyword>
<dbReference type="Proteomes" id="UP000887116">
    <property type="component" value="Unassembled WGS sequence"/>
</dbReference>
<dbReference type="Gene3D" id="3.40.50.300">
    <property type="entry name" value="P-loop containing nucleotide triphosphate hydrolases"/>
    <property type="match status" value="1"/>
</dbReference>
<evidence type="ECO:0000256" key="2">
    <source>
        <dbReference type="ARBA" id="ARBA00022475"/>
    </source>
</evidence>
<evidence type="ECO:0000256" key="5">
    <source>
        <dbReference type="ARBA" id="ARBA00023136"/>
    </source>
</evidence>
<evidence type="ECO:0000313" key="8">
    <source>
        <dbReference type="Proteomes" id="UP000887116"/>
    </source>
</evidence>
<name>A0A8X6LJF1_TRICU</name>
<dbReference type="SUPFAM" id="SSF52540">
    <property type="entry name" value="P-loop containing nucleoside triphosphate hydrolases"/>
    <property type="match status" value="1"/>
</dbReference>
<feature type="non-terminal residue" evidence="7">
    <location>
        <position position="1"/>
    </location>
</feature>
<evidence type="ECO:0000256" key="4">
    <source>
        <dbReference type="ARBA" id="ARBA00023134"/>
    </source>
</evidence>
<evidence type="ECO:0000256" key="1">
    <source>
        <dbReference type="ARBA" id="ARBA00004193"/>
    </source>
</evidence>
<dbReference type="OrthoDB" id="265044at2759"/>
<dbReference type="PANTHER" id="PTHR46149:SF3">
    <property type="entry name" value="MIP08469P"/>
    <property type="match status" value="1"/>
</dbReference>
<dbReference type="GO" id="GO:0007165">
    <property type="term" value="P:signal transduction"/>
    <property type="evidence" value="ECO:0007669"/>
    <property type="project" value="TreeGrafter"/>
</dbReference>
<protein>
    <submittedName>
        <fullName evidence="7">GTP-binding protein Di-Ras2</fullName>
    </submittedName>
</protein>
<dbReference type="AlphaFoldDB" id="A0A8X6LJF1"/>
<comment type="subcellular location">
    <subcellularLocation>
        <location evidence="1">Cell membrane</location>
        <topology evidence="1">Lipid-anchor</topology>
    </subcellularLocation>
</comment>
<keyword evidence="2" id="KW-1003">Cell membrane</keyword>
<dbReference type="GO" id="GO:0005886">
    <property type="term" value="C:plasma membrane"/>
    <property type="evidence" value="ECO:0007669"/>
    <property type="project" value="UniProtKB-SubCell"/>
</dbReference>
<keyword evidence="3" id="KW-0488">Methylation</keyword>
<keyword evidence="6" id="KW-0449">Lipoprotein</keyword>
<keyword evidence="5" id="KW-0472">Membrane</keyword>
<dbReference type="GO" id="GO:0005525">
    <property type="term" value="F:GTP binding"/>
    <property type="evidence" value="ECO:0007669"/>
    <property type="project" value="UniProtKB-KW"/>
</dbReference>
<accession>A0A8X6LJF1</accession>
<evidence type="ECO:0000256" key="3">
    <source>
        <dbReference type="ARBA" id="ARBA00022481"/>
    </source>
</evidence>
<dbReference type="PROSITE" id="PS51421">
    <property type="entry name" value="RAS"/>
    <property type="match status" value="1"/>
</dbReference>
<keyword evidence="4" id="KW-0342">GTP-binding</keyword>
<dbReference type="PRINTS" id="PR00449">
    <property type="entry name" value="RASTRNSFRMNG"/>
</dbReference>